<name>A0ABW5HRC5_9PSEU</name>
<dbReference type="InterPro" id="IPR023294">
    <property type="entry name" value="Tachylectin2"/>
</dbReference>
<comment type="caution">
    <text evidence="2">The sequence shown here is derived from an EMBL/GenBank/DDBJ whole genome shotgun (WGS) entry which is preliminary data.</text>
</comment>
<dbReference type="Pfam" id="PF14517">
    <property type="entry name" value="Tachylectin"/>
    <property type="match status" value="1"/>
</dbReference>
<organism evidence="2 3">
    <name type="scientific">Amycolatopsis albidoflavus</name>
    <dbReference type="NCBI Taxonomy" id="102226"/>
    <lineage>
        <taxon>Bacteria</taxon>
        <taxon>Bacillati</taxon>
        <taxon>Actinomycetota</taxon>
        <taxon>Actinomycetes</taxon>
        <taxon>Pseudonocardiales</taxon>
        <taxon>Pseudonocardiaceae</taxon>
        <taxon>Amycolatopsis</taxon>
    </lineage>
</organism>
<gene>
    <name evidence="2" type="ORF">ACFSUT_03625</name>
</gene>
<sequence length="112" mass="12249">MLYARTPDGNLYRFQYDFASARWVQRDKLVGTGWQLFSEIFSPGADILYGRGSYGHSPFDGQVGPVLRWYRYSANTDSWAPSAADGGGVPVGSGWNTEIHVAAAPDSCQLAP</sequence>
<keyword evidence="3" id="KW-1185">Reference proteome</keyword>
<dbReference type="Proteomes" id="UP001597542">
    <property type="component" value="Unassembled WGS sequence"/>
</dbReference>
<dbReference type="RefSeq" id="WP_344281773.1">
    <property type="nucleotide sequence ID" value="NZ_BAAAHV010000021.1"/>
</dbReference>
<accession>A0ABW5HRC5</accession>
<dbReference type="EMBL" id="JBHUKQ010000003">
    <property type="protein sequence ID" value="MFD2479352.1"/>
    <property type="molecule type" value="Genomic_DNA"/>
</dbReference>
<dbReference type="Gene3D" id="2.115.10.10">
    <property type="entry name" value="Tachylectin 2"/>
    <property type="match status" value="1"/>
</dbReference>
<evidence type="ECO:0000313" key="3">
    <source>
        <dbReference type="Proteomes" id="UP001597542"/>
    </source>
</evidence>
<protein>
    <submittedName>
        <fullName evidence="2">Tachylectin-related carbohydrate-binding protein</fullName>
    </submittedName>
</protein>
<dbReference type="InterPro" id="IPR036813">
    <property type="entry name" value="Tachylectin2_sf"/>
</dbReference>
<evidence type="ECO:0000313" key="2">
    <source>
        <dbReference type="EMBL" id="MFD2479352.1"/>
    </source>
</evidence>
<proteinExistence type="predicted"/>
<feature type="domain" description="Tachylectin 2" evidence="1">
    <location>
        <begin position="1"/>
        <end position="98"/>
    </location>
</feature>
<evidence type="ECO:0000259" key="1">
    <source>
        <dbReference type="Pfam" id="PF14517"/>
    </source>
</evidence>
<dbReference type="SUPFAM" id="SSF50934">
    <property type="entry name" value="Tachylectin-2"/>
    <property type="match status" value="1"/>
</dbReference>
<reference evidence="3" key="1">
    <citation type="journal article" date="2019" name="Int. J. Syst. Evol. Microbiol.">
        <title>The Global Catalogue of Microorganisms (GCM) 10K type strain sequencing project: providing services to taxonomists for standard genome sequencing and annotation.</title>
        <authorList>
            <consortium name="The Broad Institute Genomics Platform"/>
            <consortium name="The Broad Institute Genome Sequencing Center for Infectious Disease"/>
            <person name="Wu L."/>
            <person name="Ma J."/>
        </authorList>
    </citation>
    <scope>NUCLEOTIDE SEQUENCE [LARGE SCALE GENOMIC DNA]</scope>
    <source>
        <strain evidence="3">CGMCC 4.7638</strain>
    </source>
</reference>